<keyword evidence="2" id="KW-1185">Reference proteome</keyword>
<reference evidence="1 2" key="1">
    <citation type="submission" date="2022-03" db="EMBL/GenBank/DDBJ databases">
        <authorList>
            <person name="Macdonald S."/>
            <person name="Ahmed S."/>
            <person name="Newling K."/>
        </authorList>
    </citation>
    <scope>NUCLEOTIDE SEQUENCE [LARGE SCALE GENOMIC DNA]</scope>
</reference>
<name>A0ABC8LC08_ERUVS</name>
<dbReference type="Proteomes" id="UP001642260">
    <property type="component" value="Unassembled WGS sequence"/>
</dbReference>
<comment type="caution">
    <text evidence="1">The sequence shown here is derived from an EMBL/GenBank/DDBJ whole genome shotgun (WGS) entry which is preliminary data.</text>
</comment>
<accession>A0ABC8LC08</accession>
<evidence type="ECO:0000313" key="2">
    <source>
        <dbReference type="Proteomes" id="UP001642260"/>
    </source>
</evidence>
<evidence type="ECO:0000313" key="1">
    <source>
        <dbReference type="EMBL" id="CAH8381067.1"/>
    </source>
</evidence>
<protein>
    <submittedName>
        <fullName evidence="1">Uncharacterized protein</fullName>
    </submittedName>
</protein>
<dbReference type="EMBL" id="CAKOAT010502932">
    <property type="protein sequence ID" value="CAH8381067.1"/>
    <property type="molecule type" value="Genomic_DNA"/>
</dbReference>
<proteinExistence type="predicted"/>
<gene>
    <name evidence="1" type="ORF">ERUC_LOCUS33550</name>
</gene>
<dbReference type="AlphaFoldDB" id="A0ABC8LC08"/>
<sequence>MSFALIKARLFLEDLEDRDSIRCQDRGVLEGKLWRFVSLILEKCETSVGNFGFNFRIFWIINRDFDIKATDIWRDGREYWPLSIKTSVLHWCRFIEKVPIHVIFRILTSCLLVVILYQSQLVGTNGEVTEERRVIRRCKESLVGALCCMNVRLCAWISREVGLMALKLVFLHQRQLPGLSTKVFRNMVYRLNDWTPFRKCRELVTTTRIWLLWSHVRLRRRFCLITSQTILSTKAWLRKNFIFLVFWLQIQCLQGWWCYWLNLFTADTAELWNVCWDQFCMVEIPRLIKVKILSVVSLNQATRRKLETMKVFRWVQGYTTEVPGEIFGKQDWSIQFLARKEEVFKRVWYSGLICSLKWGDGDRWDFGPICLYRTR</sequence>
<organism evidence="1 2">
    <name type="scientific">Eruca vesicaria subsp. sativa</name>
    <name type="common">Garden rocket</name>
    <name type="synonym">Eruca sativa</name>
    <dbReference type="NCBI Taxonomy" id="29727"/>
    <lineage>
        <taxon>Eukaryota</taxon>
        <taxon>Viridiplantae</taxon>
        <taxon>Streptophyta</taxon>
        <taxon>Embryophyta</taxon>
        <taxon>Tracheophyta</taxon>
        <taxon>Spermatophyta</taxon>
        <taxon>Magnoliopsida</taxon>
        <taxon>eudicotyledons</taxon>
        <taxon>Gunneridae</taxon>
        <taxon>Pentapetalae</taxon>
        <taxon>rosids</taxon>
        <taxon>malvids</taxon>
        <taxon>Brassicales</taxon>
        <taxon>Brassicaceae</taxon>
        <taxon>Brassiceae</taxon>
        <taxon>Eruca</taxon>
    </lineage>
</organism>